<dbReference type="Proteomes" id="UP000886851">
    <property type="component" value="Unassembled WGS sequence"/>
</dbReference>
<dbReference type="InterPro" id="IPR020904">
    <property type="entry name" value="Sc_DH/Rdtase_CS"/>
</dbReference>
<gene>
    <name evidence="3" type="ORF">H9824_09030</name>
</gene>
<keyword evidence="2" id="KW-0560">Oxidoreductase</keyword>
<dbReference type="Pfam" id="PF13561">
    <property type="entry name" value="adh_short_C2"/>
    <property type="match status" value="1"/>
</dbReference>
<dbReference type="FunFam" id="3.40.50.720:FF:000084">
    <property type="entry name" value="Short-chain dehydrogenase reductase"/>
    <property type="match status" value="1"/>
</dbReference>
<proteinExistence type="inferred from homology"/>
<dbReference type="SUPFAM" id="SSF51735">
    <property type="entry name" value="NAD(P)-binding Rossmann-fold domains"/>
    <property type="match status" value="1"/>
</dbReference>
<dbReference type="Gene3D" id="3.40.50.720">
    <property type="entry name" value="NAD(P)-binding Rossmann-like Domain"/>
    <property type="match status" value="1"/>
</dbReference>
<dbReference type="PANTHER" id="PTHR42760">
    <property type="entry name" value="SHORT-CHAIN DEHYDROGENASES/REDUCTASES FAMILY MEMBER"/>
    <property type="match status" value="1"/>
</dbReference>
<reference evidence="3" key="1">
    <citation type="journal article" date="2021" name="PeerJ">
        <title>Extensive microbial diversity within the chicken gut microbiome revealed by metagenomics and culture.</title>
        <authorList>
            <person name="Gilroy R."/>
            <person name="Ravi A."/>
            <person name="Getino M."/>
            <person name="Pursley I."/>
            <person name="Horton D.L."/>
            <person name="Alikhan N.F."/>
            <person name="Baker D."/>
            <person name="Gharbi K."/>
            <person name="Hall N."/>
            <person name="Watson M."/>
            <person name="Adriaenssens E.M."/>
            <person name="Foster-Nyarko E."/>
            <person name="Jarju S."/>
            <person name="Secka A."/>
            <person name="Antonio M."/>
            <person name="Oren A."/>
            <person name="Chaudhuri R.R."/>
            <person name="La Ragione R."/>
            <person name="Hildebrand F."/>
            <person name="Pallen M.J."/>
        </authorList>
    </citation>
    <scope>NUCLEOTIDE SEQUENCE</scope>
    <source>
        <strain evidence="3">Gambia2-208</strain>
    </source>
</reference>
<accession>A0A9D1ZJB5</accession>
<sequence>MARRVFVTGGAHGIGRSIVETFRKVGDEVAFCDIDSLRGKDVAEETGAVFHHADVADREQLEHCLQTVVEQWGDLDILVNNAGTSAFSPIAETSVEEFDWIIRTNLRPAFITSRFLARHRLQNGNTAYGRIVNLCSTRYLMSEAGTEGYSASKGGIFSLTHALAISLAPLRITVNAVAPGWIHVNEEETLRPIDHKFHPSGRVGTPEDIARAILFLCDEKNDFINGQTLTVDGGVTRKMIYPE</sequence>
<dbReference type="InterPro" id="IPR036291">
    <property type="entry name" value="NAD(P)-bd_dom_sf"/>
</dbReference>
<name>A0A9D1ZJB5_9BACE</name>
<comment type="caution">
    <text evidence="3">The sequence shown here is derived from an EMBL/GenBank/DDBJ whole genome shotgun (WGS) entry which is preliminary data.</text>
</comment>
<dbReference type="PROSITE" id="PS00061">
    <property type="entry name" value="ADH_SHORT"/>
    <property type="match status" value="1"/>
</dbReference>
<dbReference type="EMBL" id="DXCV01000061">
    <property type="protein sequence ID" value="HIY88831.1"/>
    <property type="molecule type" value="Genomic_DNA"/>
</dbReference>
<dbReference type="InterPro" id="IPR002347">
    <property type="entry name" value="SDR_fam"/>
</dbReference>
<protein>
    <submittedName>
        <fullName evidence="3">SDR family oxidoreductase</fullName>
    </submittedName>
</protein>
<dbReference type="PANTHER" id="PTHR42760:SF133">
    <property type="entry name" value="3-OXOACYL-[ACYL-CARRIER-PROTEIN] REDUCTASE"/>
    <property type="match status" value="1"/>
</dbReference>
<evidence type="ECO:0000313" key="3">
    <source>
        <dbReference type="EMBL" id="HIY88831.1"/>
    </source>
</evidence>
<comment type="similarity">
    <text evidence="1">Belongs to the short-chain dehydrogenases/reductases (SDR) family.</text>
</comment>
<reference evidence="3" key="2">
    <citation type="submission" date="2021-04" db="EMBL/GenBank/DDBJ databases">
        <authorList>
            <person name="Gilroy R."/>
        </authorList>
    </citation>
    <scope>NUCLEOTIDE SEQUENCE</scope>
    <source>
        <strain evidence="3">Gambia2-208</strain>
    </source>
</reference>
<dbReference type="PRINTS" id="PR00080">
    <property type="entry name" value="SDRFAMILY"/>
</dbReference>
<dbReference type="PRINTS" id="PR00081">
    <property type="entry name" value="GDHRDH"/>
</dbReference>
<evidence type="ECO:0000256" key="2">
    <source>
        <dbReference type="ARBA" id="ARBA00023002"/>
    </source>
</evidence>
<evidence type="ECO:0000313" key="4">
    <source>
        <dbReference type="Proteomes" id="UP000886851"/>
    </source>
</evidence>
<organism evidence="3 4">
    <name type="scientific">Candidatus Bacteroides pullicola</name>
    <dbReference type="NCBI Taxonomy" id="2838475"/>
    <lineage>
        <taxon>Bacteria</taxon>
        <taxon>Pseudomonadati</taxon>
        <taxon>Bacteroidota</taxon>
        <taxon>Bacteroidia</taxon>
        <taxon>Bacteroidales</taxon>
        <taxon>Bacteroidaceae</taxon>
        <taxon>Bacteroides</taxon>
    </lineage>
</organism>
<dbReference type="AlphaFoldDB" id="A0A9D1ZJB5"/>
<dbReference type="GO" id="GO:0016616">
    <property type="term" value="F:oxidoreductase activity, acting on the CH-OH group of donors, NAD or NADP as acceptor"/>
    <property type="evidence" value="ECO:0007669"/>
    <property type="project" value="TreeGrafter"/>
</dbReference>
<evidence type="ECO:0000256" key="1">
    <source>
        <dbReference type="ARBA" id="ARBA00006484"/>
    </source>
</evidence>